<sequence>MFNSPEEAAARARVAQEENPSSNLTEQVAVIKDRRKTLLLDLHKAKALLREDNISPERETQLNERINTIRSERDRLLKQLRAKTA</sequence>
<comment type="caution">
    <text evidence="2">The sequence shown here is derived from an EMBL/GenBank/DDBJ whole genome shotgun (WGS) entry which is preliminary data.</text>
</comment>
<evidence type="ECO:0000256" key="1">
    <source>
        <dbReference type="SAM" id="MobiDB-lite"/>
    </source>
</evidence>
<evidence type="ECO:0000313" key="3">
    <source>
        <dbReference type="Proteomes" id="UP000229315"/>
    </source>
</evidence>
<organism evidence="2 3">
    <name type="scientific">Candidatus Kaiserbacteria bacterium CG10_big_fil_rev_8_21_14_0_10_45_20</name>
    <dbReference type="NCBI Taxonomy" id="1974607"/>
    <lineage>
        <taxon>Bacteria</taxon>
        <taxon>Candidatus Kaiseribacteriota</taxon>
    </lineage>
</organism>
<dbReference type="Proteomes" id="UP000229315">
    <property type="component" value="Unassembled WGS sequence"/>
</dbReference>
<protein>
    <submittedName>
        <fullName evidence="2">Uncharacterized protein</fullName>
    </submittedName>
</protein>
<name>A0A2H0UG48_9BACT</name>
<gene>
    <name evidence="2" type="ORF">COU15_00995</name>
</gene>
<evidence type="ECO:0000313" key="2">
    <source>
        <dbReference type="EMBL" id="PIR85388.1"/>
    </source>
</evidence>
<accession>A0A2H0UG48</accession>
<reference evidence="3" key="1">
    <citation type="submission" date="2017-09" db="EMBL/GenBank/DDBJ databases">
        <title>Depth-based differentiation of microbial function through sediment-hosted aquifers and enrichment of novel symbionts in the deep terrestrial subsurface.</title>
        <authorList>
            <person name="Probst A.J."/>
            <person name="Ladd B."/>
            <person name="Jarett J.K."/>
            <person name="Geller-Mcgrath D.E."/>
            <person name="Sieber C.M.K."/>
            <person name="Emerson J.B."/>
            <person name="Anantharaman K."/>
            <person name="Thomas B.C."/>
            <person name="Malmstrom R."/>
            <person name="Stieglmeier M."/>
            <person name="Klingl A."/>
            <person name="Woyke T."/>
            <person name="Ryan C.M."/>
            <person name="Banfield J.F."/>
        </authorList>
    </citation>
    <scope>NUCLEOTIDE SEQUENCE [LARGE SCALE GENOMIC DNA]</scope>
</reference>
<proteinExistence type="predicted"/>
<dbReference type="AlphaFoldDB" id="A0A2H0UG48"/>
<dbReference type="EMBL" id="PFBH01000005">
    <property type="protein sequence ID" value="PIR85388.1"/>
    <property type="molecule type" value="Genomic_DNA"/>
</dbReference>
<feature type="region of interest" description="Disordered" evidence="1">
    <location>
        <begin position="1"/>
        <end position="26"/>
    </location>
</feature>